<evidence type="ECO:0000313" key="2">
    <source>
        <dbReference type="EMBL" id="CDQ90012.1"/>
    </source>
</evidence>
<dbReference type="AlphaFoldDB" id="A0A060YER4"/>
<feature type="compositionally biased region" description="Polar residues" evidence="1">
    <location>
        <begin position="52"/>
        <end position="71"/>
    </location>
</feature>
<dbReference type="STRING" id="8022.A0A060YER4"/>
<accession>A0A060YER4</accession>
<sequence length="181" mass="19037">MVCNCTWGQRFVMQIETIPLYLTGIFSLITGRRMTSPPISGWCTSEAPEESPASTTLSRKSGSSCNPATSPMTHWKSGLSIKAGRSVGYSALPSASERTPSRPKVTEKIVLGSYGNSAFQPITGSCKIVPQGQAPSPSGSPGISFQPITMSCKIVSGSYLPIGFVGIVADGGRVVDKGWNC</sequence>
<dbReference type="EMBL" id="FR910073">
    <property type="protein sequence ID" value="CDQ90012.1"/>
    <property type="molecule type" value="Genomic_DNA"/>
</dbReference>
<evidence type="ECO:0000313" key="3">
    <source>
        <dbReference type="Proteomes" id="UP000193380"/>
    </source>
</evidence>
<gene>
    <name evidence="2" type="ORF">GSONMT00040180001</name>
</gene>
<dbReference type="Proteomes" id="UP000193380">
    <property type="component" value="Unassembled WGS sequence"/>
</dbReference>
<proteinExistence type="predicted"/>
<reference evidence="2" key="1">
    <citation type="journal article" date="2014" name="Nat. Commun.">
        <title>The rainbow trout genome provides novel insights into evolution after whole-genome duplication in vertebrates.</title>
        <authorList>
            <person name="Berthelot C."/>
            <person name="Brunet F."/>
            <person name="Chalopin D."/>
            <person name="Juanchich A."/>
            <person name="Bernard M."/>
            <person name="Noel B."/>
            <person name="Bento P."/>
            <person name="Da Silva C."/>
            <person name="Labadie K."/>
            <person name="Alberti A."/>
            <person name="Aury J.M."/>
            <person name="Louis A."/>
            <person name="Dehais P."/>
            <person name="Bardou P."/>
            <person name="Montfort J."/>
            <person name="Klopp C."/>
            <person name="Cabau C."/>
            <person name="Gaspin C."/>
            <person name="Thorgaard G.H."/>
            <person name="Boussaha M."/>
            <person name="Quillet E."/>
            <person name="Guyomard R."/>
            <person name="Galiana D."/>
            <person name="Bobe J."/>
            <person name="Volff J.N."/>
            <person name="Genet C."/>
            <person name="Wincker P."/>
            <person name="Jaillon O."/>
            <person name="Roest Crollius H."/>
            <person name="Guiguen Y."/>
        </authorList>
    </citation>
    <scope>NUCLEOTIDE SEQUENCE [LARGE SCALE GENOMIC DNA]</scope>
</reference>
<name>A0A060YER4_ONCMY</name>
<reference evidence="2" key="2">
    <citation type="submission" date="2014-03" db="EMBL/GenBank/DDBJ databases">
        <authorList>
            <person name="Genoscope - CEA"/>
        </authorList>
    </citation>
    <scope>NUCLEOTIDE SEQUENCE</scope>
</reference>
<feature type="region of interest" description="Disordered" evidence="1">
    <location>
        <begin position="40"/>
        <end position="71"/>
    </location>
</feature>
<evidence type="ECO:0000256" key="1">
    <source>
        <dbReference type="SAM" id="MobiDB-lite"/>
    </source>
</evidence>
<dbReference type="PaxDb" id="8022-A0A060YER4"/>
<organism evidence="2 3">
    <name type="scientific">Oncorhynchus mykiss</name>
    <name type="common">Rainbow trout</name>
    <name type="synonym">Salmo gairdneri</name>
    <dbReference type="NCBI Taxonomy" id="8022"/>
    <lineage>
        <taxon>Eukaryota</taxon>
        <taxon>Metazoa</taxon>
        <taxon>Chordata</taxon>
        <taxon>Craniata</taxon>
        <taxon>Vertebrata</taxon>
        <taxon>Euteleostomi</taxon>
        <taxon>Actinopterygii</taxon>
        <taxon>Neopterygii</taxon>
        <taxon>Teleostei</taxon>
        <taxon>Protacanthopterygii</taxon>
        <taxon>Salmoniformes</taxon>
        <taxon>Salmonidae</taxon>
        <taxon>Salmoninae</taxon>
        <taxon>Oncorhynchus</taxon>
    </lineage>
</organism>
<protein>
    <submittedName>
        <fullName evidence="2">Uncharacterized protein</fullName>
    </submittedName>
</protein>